<dbReference type="OrthoDB" id="2435509at2759"/>
<reference evidence="5" key="2">
    <citation type="submission" date="2015-01" db="EMBL/GenBank/DDBJ databases">
        <title>Evolutionary Origins and Diversification of the Mycorrhizal Mutualists.</title>
        <authorList>
            <consortium name="DOE Joint Genome Institute"/>
            <consortium name="Mycorrhizal Genomics Consortium"/>
            <person name="Kohler A."/>
            <person name="Kuo A."/>
            <person name="Nagy L.G."/>
            <person name="Floudas D."/>
            <person name="Copeland A."/>
            <person name="Barry K.W."/>
            <person name="Cichocki N."/>
            <person name="Veneault-Fourrey C."/>
            <person name="LaButti K."/>
            <person name="Lindquist E.A."/>
            <person name="Lipzen A."/>
            <person name="Lundell T."/>
            <person name="Morin E."/>
            <person name="Murat C."/>
            <person name="Riley R."/>
            <person name="Ohm R."/>
            <person name="Sun H."/>
            <person name="Tunlid A."/>
            <person name="Henrissat B."/>
            <person name="Grigoriev I.V."/>
            <person name="Hibbett D.S."/>
            <person name="Martin F."/>
        </authorList>
    </citation>
    <scope>NUCLEOTIDE SEQUENCE [LARGE SCALE GENOMIC DNA]</scope>
    <source>
        <strain evidence="5">F 1598</strain>
    </source>
</reference>
<proteinExistence type="predicted"/>
<dbReference type="STRING" id="765440.A0A0C3BFS1"/>
<name>A0A0C3BFS1_PILCF</name>
<sequence length="220" mass="23319">MTNQPIPAPTVHVRQQNGGNNGNGNNNGNGQQPTAAAASVAATSSIPDSVPAGLITITQPPQTATSFYKIAPSQPITFAWNFTDLLITQTSLTLSAVGENGYTYPVGPTNGQIPGTATSVVWDAWSYNQNAGSSPTLGMGAYNLKIWGDLGPDAVRSPGQLQPNSALQFALYTTQPYTPLSSWKCTTCNAALSLAYQPVFLCMMVTFAVMFLSGWRVIRR</sequence>
<dbReference type="Pfam" id="PF23585">
    <property type="entry name" value="DUF7137"/>
    <property type="match status" value="1"/>
</dbReference>
<dbReference type="Proteomes" id="UP000054166">
    <property type="component" value="Unassembled WGS sequence"/>
</dbReference>
<feature type="region of interest" description="Disordered" evidence="1">
    <location>
        <begin position="1"/>
        <end position="42"/>
    </location>
</feature>
<evidence type="ECO:0000313" key="5">
    <source>
        <dbReference type="Proteomes" id="UP000054166"/>
    </source>
</evidence>
<dbReference type="InterPro" id="IPR055561">
    <property type="entry name" value="DUF7137"/>
</dbReference>
<dbReference type="HOGENOM" id="CLU_072613_0_0_1"/>
<reference evidence="4 5" key="1">
    <citation type="submission" date="2014-04" db="EMBL/GenBank/DDBJ databases">
        <authorList>
            <consortium name="DOE Joint Genome Institute"/>
            <person name="Kuo A."/>
            <person name="Tarkka M."/>
            <person name="Buscot F."/>
            <person name="Kohler A."/>
            <person name="Nagy L.G."/>
            <person name="Floudas D."/>
            <person name="Copeland A."/>
            <person name="Barry K.W."/>
            <person name="Cichocki N."/>
            <person name="Veneault-Fourrey C."/>
            <person name="LaButti K."/>
            <person name="Lindquist E.A."/>
            <person name="Lipzen A."/>
            <person name="Lundell T."/>
            <person name="Morin E."/>
            <person name="Murat C."/>
            <person name="Sun H."/>
            <person name="Tunlid A."/>
            <person name="Henrissat B."/>
            <person name="Grigoriev I.V."/>
            <person name="Hibbett D.S."/>
            <person name="Martin F."/>
            <person name="Nordberg H.P."/>
            <person name="Cantor M.N."/>
            <person name="Hua S.X."/>
        </authorList>
    </citation>
    <scope>NUCLEOTIDE SEQUENCE [LARGE SCALE GENOMIC DNA]</scope>
    <source>
        <strain evidence="4 5">F 1598</strain>
    </source>
</reference>
<feature type="compositionally biased region" description="Low complexity" evidence="1">
    <location>
        <begin position="28"/>
        <end position="42"/>
    </location>
</feature>
<keyword evidence="5" id="KW-1185">Reference proteome</keyword>
<accession>A0A0C3BFS1</accession>
<dbReference type="InParanoid" id="A0A0C3BFS1"/>
<protein>
    <recommendedName>
        <fullName evidence="3">DUF7137 domain-containing protein</fullName>
    </recommendedName>
</protein>
<evidence type="ECO:0000313" key="4">
    <source>
        <dbReference type="EMBL" id="KIM76177.1"/>
    </source>
</evidence>
<feature type="domain" description="DUF7137" evidence="3">
    <location>
        <begin position="50"/>
        <end position="187"/>
    </location>
</feature>
<dbReference type="PANTHER" id="PTHR42028">
    <property type="entry name" value="CHROMOSOME 1, WHOLE GENOME SHOTGUN SEQUENCE"/>
    <property type="match status" value="1"/>
</dbReference>
<feature type="transmembrane region" description="Helical" evidence="2">
    <location>
        <begin position="194"/>
        <end position="218"/>
    </location>
</feature>
<dbReference type="AlphaFoldDB" id="A0A0C3BFS1"/>
<dbReference type="PANTHER" id="PTHR42028:SF1">
    <property type="entry name" value="YALI0E30657P"/>
    <property type="match status" value="1"/>
</dbReference>
<dbReference type="EMBL" id="KN833037">
    <property type="protein sequence ID" value="KIM76177.1"/>
    <property type="molecule type" value="Genomic_DNA"/>
</dbReference>
<evidence type="ECO:0000256" key="2">
    <source>
        <dbReference type="SAM" id="Phobius"/>
    </source>
</evidence>
<organism evidence="4 5">
    <name type="scientific">Piloderma croceum (strain F 1598)</name>
    <dbReference type="NCBI Taxonomy" id="765440"/>
    <lineage>
        <taxon>Eukaryota</taxon>
        <taxon>Fungi</taxon>
        <taxon>Dikarya</taxon>
        <taxon>Basidiomycota</taxon>
        <taxon>Agaricomycotina</taxon>
        <taxon>Agaricomycetes</taxon>
        <taxon>Agaricomycetidae</taxon>
        <taxon>Atheliales</taxon>
        <taxon>Atheliaceae</taxon>
        <taxon>Piloderma</taxon>
    </lineage>
</organism>
<keyword evidence="2" id="KW-1133">Transmembrane helix</keyword>
<evidence type="ECO:0000259" key="3">
    <source>
        <dbReference type="Pfam" id="PF23585"/>
    </source>
</evidence>
<keyword evidence="2" id="KW-0812">Transmembrane</keyword>
<evidence type="ECO:0000256" key="1">
    <source>
        <dbReference type="SAM" id="MobiDB-lite"/>
    </source>
</evidence>
<keyword evidence="2" id="KW-0472">Membrane</keyword>
<gene>
    <name evidence="4" type="ORF">PILCRDRAFT_78052</name>
</gene>